<dbReference type="Proteomes" id="UP000670092">
    <property type="component" value="Unassembled WGS sequence"/>
</dbReference>
<proteinExistence type="predicted"/>
<sequence>MGSGFLGWKNALFLLSGSSSQNRPFDSTTYLSQATGTTLTRLSLLAFSMALEILSFAFVTSLLNVLRRSFVNFRLPTPPGVTGPR</sequence>
<dbReference type="EMBL" id="JAEVHI010000002">
    <property type="protein sequence ID" value="KAG5300092.1"/>
    <property type="molecule type" value="Genomic_DNA"/>
</dbReference>
<comment type="caution">
    <text evidence="2">The sequence shown here is derived from an EMBL/GenBank/DDBJ whole genome shotgun (WGS) entry which is preliminary data.</text>
</comment>
<dbReference type="VEuPathDB" id="FungiDB:I7I52_10625"/>
<reference evidence="2 3" key="1">
    <citation type="submission" date="2021-01" db="EMBL/GenBank/DDBJ databases">
        <title>Chromosome-level genome assembly of a human fungal pathogen reveals clustering of transcriptionally co-regulated genes.</title>
        <authorList>
            <person name="Voorhies M."/>
            <person name="Cohen S."/>
            <person name="Shea T.P."/>
            <person name="Petrus S."/>
            <person name="Munoz J.F."/>
            <person name="Poplawski S."/>
            <person name="Goldman W.E."/>
            <person name="Michael T."/>
            <person name="Cuomo C.A."/>
            <person name="Sil A."/>
            <person name="Beyhan S."/>
        </authorList>
    </citation>
    <scope>NUCLEOTIDE SEQUENCE [LARGE SCALE GENOMIC DNA]</scope>
    <source>
        <strain evidence="2 3">G184AR</strain>
    </source>
</reference>
<protein>
    <submittedName>
        <fullName evidence="2">Uncharacterized protein</fullName>
    </submittedName>
</protein>
<feature type="transmembrane region" description="Helical" evidence="1">
    <location>
        <begin position="44"/>
        <end position="66"/>
    </location>
</feature>
<keyword evidence="1" id="KW-0472">Membrane</keyword>
<name>A0A8H8D424_AJECA</name>
<organism evidence="2 3">
    <name type="scientific">Ajellomyces capsulatus</name>
    <name type="common">Darling's disease fungus</name>
    <name type="synonym">Histoplasma capsulatum</name>
    <dbReference type="NCBI Taxonomy" id="5037"/>
    <lineage>
        <taxon>Eukaryota</taxon>
        <taxon>Fungi</taxon>
        <taxon>Dikarya</taxon>
        <taxon>Ascomycota</taxon>
        <taxon>Pezizomycotina</taxon>
        <taxon>Eurotiomycetes</taxon>
        <taxon>Eurotiomycetidae</taxon>
        <taxon>Onygenales</taxon>
        <taxon>Ajellomycetaceae</taxon>
        <taxon>Histoplasma</taxon>
    </lineage>
</organism>
<accession>A0A8H8D424</accession>
<gene>
    <name evidence="2" type="ORF">I7I52_10625</name>
</gene>
<evidence type="ECO:0000256" key="1">
    <source>
        <dbReference type="SAM" id="Phobius"/>
    </source>
</evidence>
<dbReference type="AlphaFoldDB" id="A0A8H8D424"/>
<evidence type="ECO:0000313" key="2">
    <source>
        <dbReference type="EMBL" id="KAG5300092.1"/>
    </source>
</evidence>
<evidence type="ECO:0000313" key="3">
    <source>
        <dbReference type="Proteomes" id="UP000670092"/>
    </source>
</evidence>
<keyword evidence="1" id="KW-0812">Transmembrane</keyword>
<keyword evidence="1" id="KW-1133">Transmembrane helix</keyword>